<dbReference type="AlphaFoldDB" id="W4L6R4"/>
<name>W4L6R4_ENTF1</name>
<keyword evidence="2" id="KW-0201">Cytochrome c-type biogenesis</keyword>
<dbReference type="HOGENOM" id="CLU_042529_11_2_7"/>
<dbReference type="Gene3D" id="3.40.30.10">
    <property type="entry name" value="Glutaredoxin"/>
    <property type="match status" value="1"/>
</dbReference>
<dbReference type="GO" id="GO:0030313">
    <property type="term" value="C:cell envelope"/>
    <property type="evidence" value="ECO:0007669"/>
    <property type="project" value="UniProtKB-SubCell"/>
</dbReference>
<dbReference type="GO" id="GO:0016491">
    <property type="term" value="F:oxidoreductase activity"/>
    <property type="evidence" value="ECO:0007669"/>
    <property type="project" value="InterPro"/>
</dbReference>
<keyword evidence="4" id="KW-0676">Redox-active center</keyword>
<accession>W4L6R4</accession>
<evidence type="ECO:0000259" key="6">
    <source>
        <dbReference type="PROSITE" id="PS51352"/>
    </source>
</evidence>
<dbReference type="InterPro" id="IPR036249">
    <property type="entry name" value="Thioredoxin-like_sf"/>
</dbReference>
<comment type="subcellular location">
    <subcellularLocation>
        <location evidence="1">Cell envelope</location>
    </subcellularLocation>
</comment>
<dbReference type="GO" id="GO:0017004">
    <property type="term" value="P:cytochrome complex assembly"/>
    <property type="evidence" value="ECO:0007669"/>
    <property type="project" value="UniProtKB-KW"/>
</dbReference>
<dbReference type="PROSITE" id="PS51352">
    <property type="entry name" value="THIOREDOXIN_2"/>
    <property type="match status" value="1"/>
</dbReference>
<evidence type="ECO:0000256" key="5">
    <source>
        <dbReference type="SAM" id="Phobius"/>
    </source>
</evidence>
<dbReference type="InterPro" id="IPR013766">
    <property type="entry name" value="Thioredoxin_domain"/>
</dbReference>
<protein>
    <recommendedName>
        <fullName evidence="6">Thioredoxin domain-containing protein</fullName>
    </recommendedName>
</protein>
<evidence type="ECO:0000256" key="3">
    <source>
        <dbReference type="ARBA" id="ARBA00023157"/>
    </source>
</evidence>
<dbReference type="Proteomes" id="UP000019141">
    <property type="component" value="Unassembled WGS sequence"/>
</dbReference>
<keyword evidence="8" id="KW-1185">Reference proteome</keyword>
<keyword evidence="5" id="KW-0812">Transmembrane</keyword>
<sequence>MDKKPRLMGAGGDMTDESAGQGRSWGIILLWVAPLIVGLGFFTYYWLAQPAPNTTAELPRLGQPVADFSLPDLKGQTVSLSGLKGKVVFLNVWATWCQPCVEEMPTIQRLHDQLQPRGLEVLTVSLDPLGAKIVDPFVKKYGLSFPVLLDVKSQIQKLYGTTGVPESFIIDKTGRLVEKIVGPRDWAHPNVLAMFERLMAAPSSEHQRG</sequence>
<dbReference type="EMBL" id="AZHW01001320">
    <property type="protein sequence ID" value="ETW93041.1"/>
    <property type="molecule type" value="Genomic_DNA"/>
</dbReference>
<feature type="domain" description="Thioredoxin" evidence="6">
    <location>
        <begin position="59"/>
        <end position="200"/>
    </location>
</feature>
<dbReference type="GO" id="GO:0016209">
    <property type="term" value="F:antioxidant activity"/>
    <property type="evidence" value="ECO:0007669"/>
    <property type="project" value="InterPro"/>
</dbReference>
<evidence type="ECO:0000256" key="2">
    <source>
        <dbReference type="ARBA" id="ARBA00022748"/>
    </source>
</evidence>
<dbReference type="Pfam" id="PF00578">
    <property type="entry name" value="AhpC-TSA"/>
    <property type="match status" value="1"/>
</dbReference>
<proteinExistence type="predicted"/>
<evidence type="ECO:0000256" key="1">
    <source>
        <dbReference type="ARBA" id="ARBA00004196"/>
    </source>
</evidence>
<keyword evidence="5" id="KW-0472">Membrane</keyword>
<keyword evidence="5" id="KW-1133">Transmembrane helix</keyword>
<dbReference type="PANTHER" id="PTHR42852">
    <property type="entry name" value="THIOL:DISULFIDE INTERCHANGE PROTEIN DSBE"/>
    <property type="match status" value="1"/>
</dbReference>
<dbReference type="PATRIC" id="fig|1429438.4.peg.7673"/>
<dbReference type="InterPro" id="IPR000866">
    <property type="entry name" value="AhpC/TSA"/>
</dbReference>
<dbReference type="InterPro" id="IPR050553">
    <property type="entry name" value="Thioredoxin_ResA/DsbE_sf"/>
</dbReference>
<evidence type="ECO:0000313" key="8">
    <source>
        <dbReference type="Proteomes" id="UP000019141"/>
    </source>
</evidence>
<evidence type="ECO:0000313" key="7">
    <source>
        <dbReference type="EMBL" id="ETW93041.1"/>
    </source>
</evidence>
<dbReference type="CDD" id="cd02966">
    <property type="entry name" value="TlpA_like_family"/>
    <property type="match status" value="1"/>
</dbReference>
<gene>
    <name evidence="7" type="ORF">ETSY1_40980</name>
</gene>
<dbReference type="SUPFAM" id="SSF52833">
    <property type="entry name" value="Thioredoxin-like"/>
    <property type="match status" value="1"/>
</dbReference>
<dbReference type="PANTHER" id="PTHR42852:SF6">
    <property type="entry name" value="THIOL:DISULFIDE INTERCHANGE PROTEIN DSBE"/>
    <property type="match status" value="1"/>
</dbReference>
<keyword evidence="3" id="KW-1015">Disulfide bond</keyword>
<feature type="transmembrane region" description="Helical" evidence="5">
    <location>
        <begin position="27"/>
        <end position="47"/>
    </location>
</feature>
<comment type="caution">
    <text evidence="7">The sequence shown here is derived from an EMBL/GenBank/DDBJ whole genome shotgun (WGS) entry which is preliminary data.</text>
</comment>
<evidence type="ECO:0000256" key="4">
    <source>
        <dbReference type="ARBA" id="ARBA00023284"/>
    </source>
</evidence>
<organism evidence="7 8">
    <name type="scientific">Entotheonella factor</name>
    <dbReference type="NCBI Taxonomy" id="1429438"/>
    <lineage>
        <taxon>Bacteria</taxon>
        <taxon>Pseudomonadati</taxon>
        <taxon>Nitrospinota/Tectimicrobiota group</taxon>
        <taxon>Candidatus Tectimicrobiota</taxon>
        <taxon>Candidatus Entotheonellia</taxon>
        <taxon>Candidatus Entotheonellales</taxon>
        <taxon>Candidatus Entotheonellaceae</taxon>
        <taxon>Candidatus Entotheonella</taxon>
    </lineage>
</organism>
<reference evidence="7 8" key="1">
    <citation type="journal article" date="2014" name="Nature">
        <title>An environmental bacterial taxon with a large and distinct metabolic repertoire.</title>
        <authorList>
            <person name="Wilson M.C."/>
            <person name="Mori T."/>
            <person name="Ruckert C."/>
            <person name="Uria A.R."/>
            <person name="Helf M.J."/>
            <person name="Takada K."/>
            <person name="Gernert C."/>
            <person name="Steffens U.A."/>
            <person name="Heycke N."/>
            <person name="Schmitt S."/>
            <person name="Rinke C."/>
            <person name="Helfrich E.J."/>
            <person name="Brachmann A.O."/>
            <person name="Gurgui C."/>
            <person name="Wakimoto T."/>
            <person name="Kracht M."/>
            <person name="Crusemann M."/>
            <person name="Hentschel U."/>
            <person name="Abe I."/>
            <person name="Matsunaga S."/>
            <person name="Kalinowski J."/>
            <person name="Takeyama H."/>
            <person name="Piel J."/>
        </authorList>
    </citation>
    <scope>NUCLEOTIDE SEQUENCE [LARGE SCALE GENOMIC DNA]</scope>
    <source>
        <strain evidence="8">TSY1</strain>
    </source>
</reference>